<keyword evidence="1" id="KW-0813">Transport</keyword>
<reference evidence="9 10" key="1">
    <citation type="submission" date="2024-08" db="EMBL/GenBank/DDBJ databases">
        <title>Tateyamaria sp. nov., isolated from marine algae.</title>
        <authorList>
            <person name="Choi B.J."/>
            <person name="Kim J.M."/>
            <person name="Lee J.K."/>
            <person name="Choi D.G."/>
            <person name="Bayburt H."/>
            <person name="Baek J.H."/>
            <person name="Han D.M."/>
            <person name="Jeon C.O."/>
        </authorList>
    </citation>
    <scope>NUCLEOTIDE SEQUENCE [LARGE SCALE GENOMIC DNA]</scope>
    <source>
        <strain evidence="9 10">KMU-156</strain>
    </source>
</reference>
<feature type="chain" id="PRO_5046324308" evidence="7">
    <location>
        <begin position="20"/>
        <end position="150"/>
    </location>
</feature>
<feature type="domain" description="Cytochrome c" evidence="8">
    <location>
        <begin position="26"/>
        <end position="143"/>
    </location>
</feature>
<gene>
    <name evidence="9" type="ORF">ACERZ8_21165</name>
</gene>
<evidence type="ECO:0000313" key="9">
    <source>
        <dbReference type="EMBL" id="MFL4472267.1"/>
    </source>
</evidence>
<keyword evidence="10" id="KW-1185">Reference proteome</keyword>
<dbReference type="SUPFAM" id="SSF46626">
    <property type="entry name" value="Cytochrome c"/>
    <property type="match status" value="1"/>
</dbReference>
<name>A0ABW8UZ75_9RHOB</name>
<keyword evidence="4" id="KW-0249">Electron transport</keyword>
<feature type="signal peptide" evidence="7">
    <location>
        <begin position="1"/>
        <end position="19"/>
    </location>
</feature>
<keyword evidence="5 6" id="KW-0408">Iron</keyword>
<evidence type="ECO:0000313" key="10">
    <source>
        <dbReference type="Proteomes" id="UP001627408"/>
    </source>
</evidence>
<proteinExistence type="predicted"/>
<dbReference type="InterPro" id="IPR009056">
    <property type="entry name" value="Cyt_c-like_dom"/>
</dbReference>
<accession>A0ABW8UZ75</accession>
<dbReference type="InterPro" id="IPR002327">
    <property type="entry name" value="Cyt_c_1A/1B"/>
</dbReference>
<dbReference type="EMBL" id="JBHDIY010000003">
    <property type="protein sequence ID" value="MFL4472267.1"/>
    <property type="molecule type" value="Genomic_DNA"/>
</dbReference>
<evidence type="ECO:0000256" key="1">
    <source>
        <dbReference type="ARBA" id="ARBA00022448"/>
    </source>
</evidence>
<keyword evidence="3 6" id="KW-0479">Metal-binding</keyword>
<evidence type="ECO:0000256" key="2">
    <source>
        <dbReference type="ARBA" id="ARBA00022617"/>
    </source>
</evidence>
<protein>
    <submittedName>
        <fullName evidence="9">Cytochrome c family protein</fullName>
    </submittedName>
</protein>
<evidence type="ECO:0000256" key="5">
    <source>
        <dbReference type="ARBA" id="ARBA00023004"/>
    </source>
</evidence>
<evidence type="ECO:0000259" key="8">
    <source>
        <dbReference type="PROSITE" id="PS51007"/>
    </source>
</evidence>
<keyword evidence="2 6" id="KW-0349">Heme</keyword>
<sequence length="150" mass="16392">MFRTLTLLAATTLALPAFADGHAASGDAAEGEKAFRQCISCHVVENDEGEVLAGRNAKTGPNLYGIIGNKFGMVEDFRYSDINQLAASMEDVIVTEEVFVAYVQDPTAYLREVTGDKGRSKMTYKVRKEEDAVNLYAYLASLSPEPEETN</sequence>
<evidence type="ECO:0000256" key="6">
    <source>
        <dbReference type="PROSITE-ProRule" id="PRU00433"/>
    </source>
</evidence>
<organism evidence="9 10">
    <name type="scientific">Tateyamaria armeniaca</name>
    <dbReference type="NCBI Taxonomy" id="2518930"/>
    <lineage>
        <taxon>Bacteria</taxon>
        <taxon>Pseudomonadati</taxon>
        <taxon>Pseudomonadota</taxon>
        <taxon>Alphaproteobacteria</taxon>
        <taxon>Rhodobacterales</taxon>
        <taxon>Roseobacteraceae</taxon>
        <taxon>Tateyamaria</taxon>
    </lineage>
</organism>
<keyword evidence="7" id="KW-0732">Signal</keyword>
<dbReference type="Gene3D" id="1.10.760.10">
    <property type="entry name" value="Cytochrome c-like domain"/>
    <property type="match status" value="1"/>
</dbReference>
<evidence type="ECO:0000256" key="7">
    <source>
        <dbReference type="SAM" id="SignalP"/>
    </source>
</evidence>
<dbReference type="PANTHER" id="PTHR11961">
    <property type="entry name" value="CYTOCHROME C"/>
    <property type="match status" value="1"/>
</dbReference>
<dbReference type="RefSeq" id="WP_407594418.1">
    <property type="nucleotide sequence ID" value="NZ_JBHDIY010000003.1"/>
</dbReference>
<dbReference type="PROSITE" id="PS51007">
    <property type="entry name" value="CYTC"/>
    <property type="match status" value="1"/>
</dbReference>
<evidence type="ECO:0000256" key="4">
    <source>
        <dbReference type="ARBA" id="ARBA00022982"/>
    </source>
</evidence>
<evidence type="ECO:0000256" key="3">
    <source>
        <dbReference type="ARBA" id="ARBA00022723"/>
    </source>
</evidence>
<comment type="caution">
    <text evidence="9">The sequence shown here is derived from an EMBL/GenBank/DDBJ whole genome shotgun (WGS) entry which is preliminary data.</text>
</comment>
<dbReference type="InterPro" id="IPR036909">
    <property type="entry name" value="Cyt_c-like_dom_sf"/>
</dbReference>
<dbReference type="Proteomes" id="UP001627408">
    <property type="component" value="Unassembled WGS sequence"/>
</dbReference>